<organism evidence="2">
    <name type="scientific">marine metagenome</name>
    <dbReference type="NCBI Taxonomy" id="408172"/>
    <lineage>
        <taxon>unclassified sequences</taxon>
        <taxon>metagenomes</taxon>
        <taxon>ecological metagenomes</taxon>
    </lineage>
</organism>
<proteinExistence type="predicted"/>
<feature type="non-terminal residue" evidence="2">
    <location>
        <position position="115"/>
    </location>
</feature>
<dbReference type="AlphaFoldDB" id="A0A381Y422"/>
<feature type="compositionally biased region" description="Acidic residues" evidence="1">
    <location>
        <begin position="94"/>
        <end position="106"/>
    </location>
</feature>
<reference evidence="2" key="1">
    <citation type="submission" date="2018-05" db="EMBL/GenBank/DDBJ databases">
        <authorList>
            <person name="Lanie J.A."/>
            <person name="Ng W.-L."/>
            <person name="Kazmierczak K.M."/>
            <person name="Andrzejewski T.M."/>
            <person name="Davidsen T.M."/>
            <person name="Wayne K.J."/>
            <person name="Tettelin H."/>
            <person name="Glass J.I."/>
            <person name="Rusch D."/>
            <person name="Podicherti R."/>
            <person name="Tsui H.-C.T."/>
            <person name="Winkler M.E."/>
        </authorList>
    </citation>
    <scope>NUCLEOTIDE SEQUENCE</scope>
</reference>
<name>A0A381Y422_9ZZZZ</name>
<sequence>MSTLDESIVQVLTVGGNNISGTAKVQPLTITGGPPWLKQQVTEEAPKEEKKGIDPAVRDALEQIAKGKTYDEWAKETDASPEVKDEVMKRIEAEGEVPEEEPEGDEAEQHAGPSH</sequence>
<evidence type="ECO:0000256" key="1">
    <source>
        <dbReference type="SAM" id="MobiDB-lite"/>
    </source>
</evidence>
<evidence type="ECO:0000313" key="2">
    <source>
        <dbReference type="EMBL" id="SVA71402.1"/>
    </source>
</evidence>
<feature type="region of interest" description="Disordered" evidence="1">
    <location>
        <begin position="72"/>
        <end position="115"/>
    </location>
</feature>
<gene>
    <name evidence="2" type="ORF">METZ01_LOCUS124256</name>
</gene>
<accession>A0A381Y422</accession>
<protein>
    <submittedName>
        <fullName evidence="2">Uncharacterized protein</fullName>
    </submittedName>
</protein>
<feature type="compositionally biased region" description="Basic and acidic residues" evidence="1">
    <location>
        <begin position="72"/>
        <end position="93"/>
    </location>
</feature>
<dbReference type="EMBL" id="UINC01017275">
    <property type="protein sequence ID" value="SVA71402.1"/>
    <property type="molecule type" value="Genomic_DNA"/>
</dbReference>